<proteinExistence type="predicted"/>
<evidence type="ECO:0000313" key="1">
    <source>
        <dbReference type="EMBL" id="KGG50619.1"/>
    </source>
</evidence>
<dbReference type="HOGENOM" id="CLU_2146469_0_0_1"/>
<dbReference type="EMBL" id="JMKJ01000570">
    <property type="protein sequence ID" value="KGG50619.1"/>
    <property type="molecule type" value="Genomic_DNA"/>
</dbReference>
<gene>
    <name evidence="1" type="ORF">DI09_61p60</name>
</gene>
<comment type="caution">
    <text evidence="1">The sequence shown here is derived from an EMBL/GenBank/DDBJ whole genome shotgun (WGS) entry which is preliminary data.</text>
</comment>
<dbReference type="Proteomes" id="UP000029725">
    <property type="component" value="Unassembled WGS sequence"/>
</dbReference>
<protein>
    <submittedName>
        <fullName evidence="1">Uncharacterized protein</fullName>
    </submittedName>
</protein>
<dbReference type="AlphaFoldDB" id="A0A098VP82"/>
<evidence type="ECO:0000313" key="2">
    <source>
        <dbReference type="Proteomes" id="UP000029725"/>
    </source>
</evidence>
<accession>A0A098VP82</accession>
<dbReference type="GeneID" id="25260497"/>
<dbReference type="VEuPathDB" id="MicrosporidiaDB:DI09_61p60"/>
<sequence>MNPPSMRSFTVLSLYRRALRISKLFRDPQVGKRFALNCKDTIKLYAEPDRCETLEQYGSTQQEALQNLIGEQMRSLDTFEKILKWDLTRIDGHTPLVYFESKVLLEDKLNKF</sequence>
<keyword evidence="2" id="KW-1185">Reference proteome</keyword>
<name>A0A098VP82_9MICR</name>
<organism evidence="1 2">
    <name type="scientific">Mitosporidium daphniae</name>
    <dbReference type="NCBI Taxonomy" id="1485682"/>
    <lineage>
        <taxon>Eukaryota</taxon>
        <taxon>Fungi</taxon>
        <taxon>Fungi incertae sedis</taxon>
        <taxon>Microsporidia</taxon>
        <taxon>Mitosporidium</taxon>
    </lineage>
</organism>
<reference evidence="1 2" key="1">
    <citation type="submission" date="2014-04" db="EMBL/GenBank/DDBJ databases">
        <title>A new species of microsporidia sheds light on the evolution of extreme parasitism.</title>
        <authorList>
            <person name="Haag K.L."/>
            <person name="James T.Y."/>
            <person name="Larsson R."/>
            <person name="Schaer T.M."/>
            <person name="Refardt D."/>
            <person name="Pombert J.-F."/>
            <person name="Ebert D."/>
        </authorList>
    </citation>
    <scope>NUCLEOTIDE SEQUENCE [LARGE SCALE GENOMIC DNA]</scope>
    <source>
        <strain evidence="1 2">UGP3</strain>
        <tissue evidence="1">Spores</tissue>
    </source>
</reference>
<dbReference type="RefSeq" id="XP_013237064.1">
    <property type="nucleotide sequence ID" value="XM_013381610.1"/>
</dbReference>